<dbReference type="RefSeq" id="WP_142524969.1">
    <property type="nucleotide sequence ID" value="NZ_CABFUZ020000103.1"/>
</dbReference>
<feature type="domain" description="Polymerase nucleotidyl transferase" evidence="2">
    <location>
        <begin position="44"/>
        <end position="111"/>
    </location>
</feature>
<accession>A0A5E6MAK6</accession>
<reference evidence="3" key="1">
    <citation type="submission" date="2019-09" db="EMBL/GenBank/DDBJ databases">
        <authorList>
            <person name="Cremers G."/>
        </authorList>
    </citation>
    <scope>NUCLEOTIDE SEQUENCE [LARGE SCALE GENOMIC DNA]</scope>
    <source>
        <strain evidence="3">3B</strain>
    </source>
</reference>
<dbReference type="InterPro" id="IPR052548">
    <property type="entry name" value="Type_VII_TA_antitoxin"/>
</dbReference>
<comment type="caution">
    <text evidence="3">The sequence shown here is derived from an EMBL/GenBank/DDBJ whole genome shotgun (WGS) entry which is preliminary data.</text>
</comment>
<dbReference type="SUPFAM" id="SSF81301">
    <property type="entry name" value="Nucleotidyltransferase"/>
    <property type="match status" value="1"/>
</dbReference>
<dbReference type="InterPro" id="IPR002934">
    <property type="entry name" value="Polymerase_NTP_transf_dom"/>
</dbReference>
<dbReference type="PANTHER" id="PTHR33933:SF1">
    <property type="entry name" value="PROTEIN ADENYLYLTRANSFERASE MNTA-RELATED"/>
    <property type="match status" value="1"/>
</dbReference>
<feature type="region of interest" description="Disordered" evidence="1">
    <location>
        <begin position="1"/>
        <end position="21"/>
    </location>
</feature>
<evidence type="ECO:0000313" key="3">
    <source>
        <dbReference type="EMBL" id="VVM05999.1"/>
    </source>
</evidence>
<evidence type="ECO:0000256" key="1">
    <source>
        <dbReference type="SAM" id="MobiDB-lite"/>
    </source>
</evidence>
<dbReference type="PANTHER" id="PTHR33933">
    <property type="entry name" value="NUCLEOTIDYLTRANSFERASE"/>
    <property type="match status" value="1"/>
</dbReference>
<sequence>MENSLSSGATVPSGEREREEVPGLNAALRDLAIRYGEVARKRLRSALVSVVLFGSVARGEADRYSDIDLLLVIEGLPRGRFARMARLEEVAGEIEASRAELWRRGIYVDFSVLALTPEEAIKTRPIYLDMVEDGILLWDRGGFFTHILERLRERLKALGSRRLRKGRTRYWVLTSTIRPGERIEL</sequence>
<dbReference type="Proteomes" id="UP000381693">
    <property type="component" value="Unassembled WGS sequence"/>
</dbReference>
<dbReference type="Pfam" id="PF01909">
    <property type="entry name" value="NTP_transf_2"/>
    <property type="match status" value="1"/>
</dbReference>
<dbReference type="GO" id="GO:0016779">
    <property type="term" value="F:nucleotidyltransferase activity"/>
    <property type="evidence" value="ECO:0007669"/>
    <property type="project" value="InterPro"/>
</dbReference>
<dbReference type="CDD" id="cd05403">
    <property type="entry name" value="NT_KNTase_like"/>
    <property type="match status" value="1"/>
</dbReference>
<dbReference type="Gene3D" id="3.30.460.10">
    <property type="entry name" value="Beta Polymerase, domain 2"/>
    <property type="match status" value="1"/>
</dbReference>
<evidence type="ECO:0000313" key="4">
    <source>
        <dbReference type="Proteomes" id="UP000381693"/>
    </source>
</evidence>
<dbReference type="EMBL" id="CABFUZ020000103">
    <property type="protein sequence ID" value="VVM05999.1"/>
    <property type="molecule type" value="Genomic_DNA"/>
</dbReference>
<proteinExistence type="predicted"/>
<gene>
    <name evidence="3" type="ORF">MAMC_00906</name>
</gene>
<name>A0A5E6MAK6_9BACT</name>
<keyword evidence="4" id="KW-1185">Reference proteome</keyword>
<evidence type="ECO:0000259" key="2">
    <source>
        <dbReference type="Pfam" id="PF01909"/>
    </source>
</evidence>
<dbReference type="OrthoDB" id="166602at2"/>
<feature type="compositionally biased region" description="Polar residues" evidence="1">
    <location>
        <begin position="1"/>
        <end position="10"/>
    </location>
</feature>
<protein>
    <recommendedName>
        <fullName evidence="2">Polymerase nucleotidyl transferase domain-containing protein</fullName>
    </recommendedName>
</protein>
<dbReference type="AlphaFoldDB" id="A0A5E6MAK6"/>
<dbReference type="InterPro" id="IPR043519">
    <property type="entry name" value="NT_sf"/>
</dbReference>
<organism evidence="3 4">
    <name type="scientific">Methylacidimicrobium cyclopophantes</name>
    <dbReference type="NCBI Taxonomy" id="1041766"/>
    <lineage>
        <taxon>Bacteria</taxon>
        <taxon>Pseudomonadati</taxon>
        <taxon>Verrucomicrobiota</taxon>
        <taxon>Methylacidimicrobium</taxon>
    </lineage>
</organism>